<keyword evidence="3" id="KW-1185">Reference proteome</keyword>
<evidence type="ECO:0000313" key="2">
    <source>
        <dbReference type="EMBL" id="MDO7876405.1"/>
    </source>
</evidence>
<dbReference type="InterPro" id="IPR052747">
    <property type="entry name" value="TA_system_RelE_toxin"/>
</dbReference>
<dbReference type="Pfam" id="PF05016">
    <property type="entry name" value="ParE_toxin"/>
    <property type="match status" value="1"/>
</dbReference>
<dbReference type="InterPro" id="IPR007712">
    <property type="entry name" value="RelE/ParE_toxin"/>
</dbReference>
<evidence type="ECO:0000256" key="1">
    <source>
        <dbReference type="ARBA" id="ARBA00022649"/>
    </source>
</evidence>
<dbReference type="EMBL" id="JAUQSY010000011">
    <property type="protein sequence ID" value="MDO7876405.1"/>
    <property type="molecule type" value="Genomic_DNA"/>
</dbReference>
<proteinExistence type="predicted"/>
<dbReference type="SUPFAM" id="SSF143011">
    <property type="entry name" value="RelE-like"/>
    <property type="match status" value="1"/>
</dbReference>
<organism evidence="2 3">
    <name type="scientific">Hymenobacter aranciens</name>
    <dbReference type="NCBI Taxonomy" id="3063996"/>
    <lineage>
        <taxon>Bacteria</taxon>
        <taxon>Pseudomonadati</taxon>
        <taxon>Bacteroidota</taxon>
        <taxon>Cytophagia</taxon>
        <taxon>Cytophagales</taxon>
        <taxon>Hymenobacteraceae</taxon>
        <taxon>Hymenobacter</taxon>
    </lineage>
</organism>
<dbReference type="RefSeq" id="WP_305007767.1">
    <property type="nucleotide sequence ID" value="NZ_JAUQSY010000011.1"/>
</dbReference>
<gene>
    <name evidence="2" type="ORF">Q5H93_16800</name>
</gene>
<evidence type="ECO:0000313" key="3">
    <source>
        <dbReference type="Proteomes" id="UP001176429"/>
    </source>
</evidence>
<dbReference type="Proteomes" id="UP001176429">
    <property type="component" value="Unassembled WGS sequence"/>
</dbReference>
<dbReference type="PANTHER" id="PTHR38813">
    <property type="match status" value="1"/>
</dbReference>
<name>A0ABT9BDR6_9BACT</name>
<accession>A0ABT9BDR6</accession>
<dbReference type="PANTHER" id="PTHR38813:SF1">
    <property type="entry name" value="TOXIN RELE1-RELATED"/>
    <property type="match status" value="1"/>
</dbReference>
<comment type="caution">
    <text evidence="2">The sequence shown here is derived from an EMBL/GenBank/DDBJ whole genome shotgun (WGS) entry which is preliminary data.</text>
</comment>
<dbReference type="InterPro" id="IPR035093">
    <property type="entry name" value="RelE/ParE_toxin_dom_sf"/>
</dbReference>
<sequence>MELQFERTFLKDVQRLNDKRIKEKTAALLAQLQQWPTLEAVLANAGDVKKMQGFDGYYRIRLGDFRLGFAIDTLPTGPALRLIRLLHRKEMYRYFP</sequence>
<protein>
    <submittedName>
        <fullName evidence="2">Type II toxin-antitoxin system RelE/ParE family toxin</fullName>
    </submittedName>
</protein>
<dbReference type="Gene3D" id="3.30.2310.20">
    <property type="entry name" value="RelE-like"/>
    <property type="match status" value="1"/>
</dbReference>
<reference evidence="2" key="1">
    <citation type="submission" date="2023-07" db="EMBL/GenBank/DDBJ databases">
        <authorList>
            <person name="Kim M.K."/>
        </authorList>
    </citation>
    <scope>NUCLEOTIDE SEQUENCE</scope>
    <source>
        <strain evidence="2">ASUV-10-1</strain>
    </source>
</reference>
<keyword evidence="1" id="KW-1277">Toxin-antitoxin system</keyword>